<sequence length="62" mass="7188">MSAVDPLVKYGLKEGKHTSFPHALRETAAIAYLMGMGYDFMMARQTVESWEIDEMFYPHQPY</sequence>
<dbReference type="AlphaFoldDB" id="A0A4Z0GSV7"/>
<reference evidence="1 2" key="1">
    <citation type="journal article" date="2015" name="Int. J. Syst. Evol. Microbiol.">
        <title>Sporolactobacillus shoreae sp. nov. and Sporolactobacillus spathodeae sp. nov., two spore-forming lactic acid bacteria isolated from tree barks in Thailand.</title>
        <authorList>
            <person name="Thamacharoensuk T."/>
            <person name="Kitahara M."/>
            <person name="Ohkuma M."/>
            <person name="Thongchul N."/>
            <person name="Tanasupawat S."/>
        </authorList>
    </citation>
    <scope>NUCLEOTIDE SEQUENCE [LARGE SCALE GENOMIC DNA]</scope>
    <source>
        <strain evidence="1 2">BK92</strain>
    </source>
</reference>
<keyword evidence="2" id="KW-1185">Reference proteome</keyword>
<dbReference type="Proteomes" id="UP000298347">
    <property type="component" value="Unassembled WGS sequence"/>
</dbReference>
<evidence type="ECO:0000313" key="1">
    <source>
        <dbReference type="EMBL" id="TGB00474.1"/>
    </source>
</evidence>
<organism evidence="1 2">
    <name type="scientific">Sporolactobacillus shoreae</name>
    <dbReference type="NCBI Taxonomy" id="1465501"/>
    <lineage>
        <taxon>Bacteria</taxon>
        <taxon>Bacillati</taxon>
        <taxon>Bacillota</taxon>
        <taxon>Bacilli</taxon>
        <taxon>Bacillales</taxon>
        <taxon>Sporolactobacillaceae</taxon>
        <taxon>Sporolactobacillus</taxon>
    </lineage>
</organism>
<accession>A0A4Z0GSV7</accession>
<proteinExistence type="predicted"/>
<gene>
    <name evidence="1" type="ORF">E4665_01500</name>
</gene>
<comment type="caution">
    <text evidence="1">The sequence shown here is derived from an EMBL/GenBank/DDBJ whole genome shotgun (WGS) entry which is preliminary data.</text>
</comment>
<dbReference type="OrthoDB" id="2875117at2"/>
<name>A0A4Z0GSV7_9BACL</name>
<evidence type="ECO:0000313" key="2">
    <source>
        <dbReference type="Proteomes" id="UP000298347"/>
    </source>
</evidence>
<dbReference type="EMBL" id="SRJD01000001">
    <property type="protein sequence ID" value="TGB00474.1"/>
    <property type="molecule type" value="Genomic_DNA"/>
</dbReference>
<protein>
    <submittedName>
        <fullName evidence="1">Uncharacterized protein</fullName>
    </submittedName>
</protein>